<dbReference type="InterPro" id="IPR020901">
    <property type="entry name" value="Prtase_inh_Kunz-CS"/>
</dbReference>
<dbReference type="SUPFAM" id="SSF57362">
    <property type="entry name" value="BPTI-like"/>
    <property type="match status" value="2"/>
</dbReference>
<dbReference type="EMBL" id="JAAGNN010000004">
    <property type="protein sequence ID" value="KAF4089910.1"/>
    <property type="molecule type" value="Genomic_DNA"/>
</dbReference>
<evidence type="ECO:0000256" key="1">
    <source>
        <dbReference type="ARBA" id="ARBA00023157"/>
    </source>
</evidence>
<dbReference type="PANTHER" id="PTHR10083">
    <property type="entry name" value="KUNITZ-TYPE PROTEASE INHIBITOR-RELATED"/>
    <property type="match status" value="1"/>
</dbReference>
<evidence type="ECO:0000259" key="2">
    <source>
        <dbReference type="PROSITE" id="PS50279"/>
    </source>
</evidence>
<comment type="caution">
    <text evidence="3">The sequence shown here is derived from an EMBL/GenBank/DDBJ whole genome shotgun (WGS) entry which is preliminary data.</text>
</comment>
<accession>A0A7J6B4I5</accession>
<dbReference type="Gene3D" id="4.10.410.10">
    <property type="entry name" value="Pancreatic trypsin inhibitor Kunitz domain"/>
    <property type="match status" value="2"/>
</dbReference>
<dbReference type="PROSITE" id="PS50279">
    <property type="entry name" value="BPTI_KUNITZ_2"/>
    <property type="match status" value="2"/>
</dbReference>
<organism evidence="3 4">
    <name type="scientific">Ameiurus melas</name>
    <name type="common">Black bullhead</name>
    <name type="synonym">Silurus melas</name>
    <dbReference type="NCBI Taxonomy" id="219545"/>
    <lineage>
        <taxon>Eukaryota</taxon>
        <taxon>Metazoa</taxon>
        <taxon>Chordata</taxon>
        <taxon>Craniata</taxon>
        <taxon>Vertebrata</taxon>
        <taxon>Euteleostomi</taxon>
        <taxon>Actinopterygii</taxon>
        <taxon>Neopterygii</taxon>
        <taxon>Teleostei</taxon>
        <taxon>Ostariophysi</taxon>
        <taxon>Siluriformes</taxon>
        <taxon>Ictaluridae</taxon>
        <taxon>Ameiurus</taxon>
    </lineage>
</organism>
<dbReference type="PRINTS" id="PR00759">
    <property type="entry name" value="BASICPTASE"/>
</dbReference>
<sequence>MCASYDERWYYDRNTRKCTHFWYGGCDGNDNRFPTEAECEETCGGLRDSEADVQAFHKDEPGTATDVCQLAQDTGTCFNFTVKWSYDASKTQCIRFWYGGCLGNGNRFDTQEECEARCLRPKNKR</sequence>
<evidence type="ECO:0000313" key="3">
    <source>
        <dbReference type="EMBL" id="KAF4089910.1"/>
    </source>
</evidence>
<evidence type="ECO:0000313" key="4">
    <source>
        <dbReference type="Proteomes" id="UP000593565"/>
    </source>
</evidence>
<gene>
    <name evidence="3" type="ORF">AMELA_G00043560</name>
</gene>
<dbReference type="PROSITE" id="PS00280">
    <property type="entry name" value="BPTI_KUNITZ_1"/>
    <property type="match status" value="2"/>
</dbReference>
<name>A0A7J6B4I5_AMEME</name>
<keyword evidence="1" id="KW-1015">Disulfide bond</keyword>
<feature type="domain" description="BPTI/Kunitz inhibitor" evidence="2">
    <location>
        <begin position="1"/>
        <end position="43"/>
    </location>
</feature>
<feature type="domain" description="BPTI/Kunitz inhibitor" evidence="2">
    <location>
        <begin position="68"/>
        <end position="118"/>
    </location>
</feature>
<dbReference type="FunFam" id="4.10.410.10:FF:000020">
    <property type="entry name" value="Collagen, type VI, alpha 3"/>
    <property type="match status" value="2"/>
</dbReference>
<dbReference type="CDD" id="cd22630">
    <property type="entry name" value="Kunitz_collagen_alpha6_VI"/>
    <property type="match status" value="1"/>
</dbReference>
<dbReference type="Pfam" id="PF00014">
    <property type="entry name" value="Kunitz_BPTI"/>
    <property type="match status" value="2"/>
</dbReference>
<dbReference type="Proteomes" id="UP000593565">
    <property type="component" value="Unassembled WGS sequence"/>
</dbReference>
<dbReference type="InterPro" id="IPR050098">
    <property type="entry name" value="TFPI/VKTCI-like"/>
</dbReference>
<dbReference type="InterPro" id="IPR002223">
    <property type="entry name" value="Kunitz_BPTI"/>
</dbReference>
<reference evidence="3 4" key="1">
    <citation type="submission" date="2020-02" db="EMBL/GenBank/DDBJ databases">
        <title>A chromosome-scale genome assembly of the black bullhead catfish (Ameiurus melas).</title>
        <authorList>
            <person name="Wen M."/>
            <person name="Zham M."/>
            <person name="Cabau C."/>
            <person name="Klopp C."/>
            <person name="Donnadieu C."/>
            <person name="Roques C."/>
            <person name="Bouchez O."/>
            <person name="Lampietro C."/>
            <person name="Jouanno E."/>
            <person name="Herpin A."/>
            <person name="Louis A."/>
            <person name="Berthelot C."/>
            <person name="Parey E."/>
            <person name="Roest-Crollius H."/>
            <person name="Braasch I."/>
            <person name="Postlethwait J."/>
            <person name="Robinson-Rechavi M."/>
            <person name="Echchiki A."/>
            <person name="Begum T."/>
            <person name="Montfort J."/>
            <person name="Schartl M."/>
            <person name="Bobe J."/>
            <person name="Guiguen Y."/>
        </authorList>
    </citation>
    <scope>NUCLEOTIDE SEQUENCE [LARGE SCALE GENOMIC DNA]</scope>
    <source>
        <strain evidence="3">M_S1</strain>
        <tissue evidence="3">Blood</tissue>
    </source>
</reference>
<proteinExistence type="predicted"/>
<protein>
    <recommendedName>
        <fullName evidence="2">BPTI/Kunitz inhibitor domain-containing protein</fullName>
    </recommendedName>
</protein>
<dbReference type="SMART" id="SM00131">
    <property type="entry name" value="KU"/>
    <property type="match status" value="2"/>
</dbReference>
<dbReference type="InterPro" id="IPR036880">
    <property type="entry name" value="Kunitz_BPTI_sf"/>
</dbReference>
<dbReference type="GO" id="GO:0005615">
    <property type="term" value="C:extracellular space"/>
    <property type="evidence" value="ECO:0007669"/>
    <property type="project" value="TreeGrafter"/>
</dbReference>
<dbReference type="AlphaFoldDB" id="A0A7J6B4I5"/>
<keyword evidence="4" id="KW-1185">Reference proteome</keyword>
<dbReference type="PANTHER" id="PTHR10083:SF374">
    <property type="entry name" value="BPTI_KUNITZ INHIBITOR DOMAIN-CONTAINING PROTEIN"/>
    <property type="match status" value="1"/>
</dbReference>
<dbReference type="GO" id="GO:0004867">
    <property type="term" value="F:serine-type endopeptidase inhibitor activity"/>
    <property type="evidence" value="ECO:0007669"/>
    <property type="project" value="InterPro"/>
</dbReference>